<dbReference type="Proteomes" id="UP000236649">
    <property type="component" value="Chromosome 1"/>
</dbReference>
<feature type="transmembrane region" description="Helical" evidence="1">
    <location>
        <begin position="295"/>
        <end position="312"/>
    </location>
</feature>
<proteinExistence type="predicted"/>
<dbReference type="GeneID" id="55529415"/>
<dbReference type="EMBL" id="CP026105">
    <property type="protein sequence ID" value="AUT69259.1"/>
    <property type="molecule type" value="Genomic_DNA"/>
</dbReference>
<protein>
    <recommendedName>
        <fullName evidence="4">Tetratricopeptide repeat protein</fullName>
    </recommendedName>
</protein>
<feature type="transmembrane region" description="Helical" evidence="1">
    <location>
        <begin position="129"/>
        <end position="146"/>
    </location>
</feature>
<sequence length="612" mass="68086">MKLALQRAEVSSSAERKQSLAWFLQAALLAILFLFVDACVLKFIFPGYLDPFWPHHSDYYLPAAIAYSPASIWDLLTYPRPVGQIFFWVIGHLRTRGAMVAVLCVVAANFALLLMVVKRVFRISFDFRLILSATLFAFLLAVHPYQYQFSTWDAFTQLSLLLLLLSLFSMIGAIPWWVSGLLVLLAFLAKETFIVSAGFLAFVWWVSNRCRLRYVRPMVIIGIAGVLAILAEHFASSPFTSGGQVGGPYQIVVSVESISHEWMRYAAEGMNALSLAVVLLTAIALGVFRGIKSNELLWAVALPVAGTLAWLPNSLLPYHHFEAYSFSGAYLIYLPVTFLALLLAGWLRIACAFVIAAVATGSPLFSAKAFADQNWIVMNQARQKLFLRTFGGLIKTLPATGKTVLVSGMSFPYSMFSYRYAVRSISMPTGTHFVVVQYDNKPVESITKKLNGAQDKVVRFISPSEVDKQTFDEAWLFRDDGGLVVRMRNLSTRPHWSEGGITDLDVLKYPLLADSFGPPHQKRANSESGPDGYAYLSCGVHMIDYNNLVLAGTCLEKAVSMLPDNPYSSYWLGVAFEKQGKLNLAREAYQNAIRVQANSPNPAFQQALDRLH</sequence>
<dbReference type="AlphaFoldDB" id="A0AAN1J9C0"/>
<feature type="transmembrane region" description="Helical" evidence="1">
    <location>
        <begin position="269"/>
        <end position="288"/>
    </location>
</feature>
<dbReference type="RefSeq" id="WP_090836357.1">
    <property type="nucleotide sequence ID" value="NZ_CADFGJ010000025.1"/>
</dbReference>
<dbReference type="SUPFAM" id="SSF48452">
    <property type="entry name" value="TPR-like"/>
    <property type="match status" value="1"/>
</dbReference>
<accession>A0AAN1J9C0</accession>
<keyword evidence="1" id="KW-1133">Transmembrane helix</keyword>
<feature type="transmembrane region" description="Helical" evidence="1">
    <location>
        <begin position="97"/>
        <end position="117"/>
    </location>
</feature>
<evidence type="ECO:0008006" key="4">
    <source>
        <dbReference type="Google" id="ProtNLM"/>
    </source>
</evidence>
<evidence type="ECO:0000256" key="1">
    <source>
        <dbReference type="SAM" id="Phobius"/>
    </source>
</evidence>
<feature type="transmembrane region" description="Helical" evidence="1">
    <location>
        <begin position="158"/>
        <end position="178"/>
    </location>
</feature>
<feature type="transmembrane region" description="Helical" evidence="1">
    <location>
        <begin position="218"/>
        <end position="235"/>
    </location>
</feature>
<reference evidence="2 3" key="1">
    <citation type="submission" date="2018-01" db="EMBL/GenBank/DDBJ databases">
        <title>Species boundaries and ecological features among Paraburkholderia terrae DSMZ17804T, P. hospita DSMZ17164T and P. caribensis DSMZ13236T.</title>
        <authorList>
            <person name="Pratama A.A."/>
        </authorList>
    </citation>
    <scope>NUCLEOTIDE SEQUENCE [LARGE SCALE GENOMIC DNA]</scope>
    <source>
        <strain evidence="2 3">DSM 17164</strain>
    </source>
</reference>
<feature type="transmembrane region" description="Helical" evidence="1">
    <location>
        <begin position="184"/>
        <end position="206"/>
    </location>
</feature>
<name>A0AAN1J9C0_9BURK</name>
<gene>
    <name evidence="2" type="ORF">C2L64_13900</name>
</gene>
<organism evidence="2 3">
    <name type="scientific">Paraburkholderia hospita</name>
    <dbReference type="NCBI Taxonomy" id="169430"/>
    <lineage>
        <taxon>Bacteria</taxon>
        <taxon>Pseudomonadati</taxon>
        <taxon>Pseudomonadota</taxon>
        <taxon>Betaproteobacteria</taxon>
        <taxon>Burkholderiales</taxon>
        <taxon>Burkholderiaceae</taxon>
        <taxon>Paraburkholderia</taxon>
    </lineage>
</organism>
<keyword evidence="1" id="KW-0812">Transmembrane</keyword>
<keyword evidence="1" id="KW-0472">Membrane</keyword>
<dbReference type="KEGG" id="phs:C2L64_13900"/>
<evidence type="ECO:0000313" key="3">
    <source>
        <dbReference type="Proteomes" id="UP000236649"/>
    </source>
</evidence>
<dbReference type="InterPro" id="IPR011990">
    <property type="entry name" value="TPR-like_helical_dom_sf"/>
</dbReference>
<feature type="transmembrane region" description="Helical" evidence="1">
    <location>
        <begin position="332"/>
        <end position="359"/>
    </location>
</feature>
<dbReference type="Gene3D" id="1.25.40.10">
    <property type="entry name" value="Tetratricopeptide repeat domain"/>
    <property type="match status" value="1"/>
</dbReference>
<evidence type="ECO:0000313" key="2">
    <source>
        <dbReference type="EMBL" id="AUT69259.1"/>
    </source>
</evidence>
<feature type="transmembrane region" description="Helical" evidence="1">
    <location>
        <begin position="20"/>
        <end position="44"/>
    </location>
</feature>